<feature type="transmembrane region" description="Helical" evidence="1">
    <location>
        <begin position="90"/>
        <end position="113"/>
    </location>
</feature>
<sequence length="681" mass="73334">MPAKTTDASLWRWSVITTPILASAALFAVGALLDQLRVGPWFVVPVAACAIVGTIVASHKADLGRFAITYAALAVAGSGAWLVWVSASTAWSTTAITVLMCGLVVLGPMWFLARHAQHRKRLRDLEEERRKQVAAEAQRWPDILAVLGMPGVTLLERVNHGGVGSYSLHLRLPVNGRVRFGVLKTRTEELEIAAGLRYGALNVERGDTAADVWLHVNEIDVLAQTIPLPKDSGPLTINRPLPLGLYEDGTVLEVLMQGRASKTVGLRGKGKSNLINAKISALTRCVDVVVWIMDSKGGRTARPWLLPWLEGRTHRPVLDWVATTREENTRMLKAAAAVIEYRSNSGIGGDKIIPTARMPELMLICEEVALIFGQHDMANYGNAKLGLTIVQLGRAEAVSVDLVAQRGTVTMLGSGDLKSQLENTFGLGVADANDARYTFGDSKIASDLAKLEHPGSLLVQAGRDTRIVPGKAWWVEHAEIGGPGGIAERNTYVGPDLDAGSAAAADAAGGYSSRWSHERAGHLLPSGLPQSETVITPPTPVTSVAATTAVKLGLPESKLVHLPRPSNEQPADHDRTAEIRVPPILQVVHNAFTAVESDRIHTTRLLGNPELTGMSAKRLGMLLAACGVQPQGQPFVENGERGRGYHYSDVATALQRIIAGRIRPPDYAYEWTEALNEESEL</sequence>
<dbReference type="EMBL" id="JBHRZH010000056">
    <property type="protein sequence ID" value="MFC3766720.1"/>
    <property type="molecule type" value="Genomic_DNA"/>
</dbReference>
<evidence type="ECO:0000313" key="3">
    <source>
        <dbReference type="Proteomes" id="UP001595699"/>
    </source>
</evidence>
<dbReference type="Gene3D" id="3.40.50.300">
    <property type="entry name" value="P-loop containing nucleotide triphosphate hydrolases"/>
    <property type="match status" value="1"/>
</dbReference>
<name>A0ABV7YR79_9ACTN</name>
<dbReference type="InterPro" id="IPR027417">
    <property type="entry name" value="P-loop_NTPase"/>
</dbReference>
<protein>
    <recommendedName>
        <fullName evidence="4">FtsK domain-containing protein</fullName>
    </recommendedName>
</protein>
<keyword evidence="1" id="KW-0472">Membrane</keyword>
<accession>A0ABV7YR79</accession>
<keyword evidence="3" id="KW-1185">Reference proteome</keyword>
<dbReference type="Proteomes" id="UP001595699">
    <property type="component" value="Unassembled WGS sequence"/>
</dbReference>
<gene>
    <name evidence="2" type="ORF">ACFOUW_38240</name>
</gene>
<dbReference type="RefSeq" id="WP_205118349.1">
    <property type="nucleotide sequence ID" value="NZ_JAFBCM010000001.1"/>
</dbReference>
<evidence type="ECO:0008006" key="4">
    <source>
        <dbReference type="Google" id="ProtNLM"/>
    </source>
</evidence>
<proteinExistence type="predicted"/>
<comment type="caution">
    <text evidence="2">The sequence shown here is derived from an EMBL/GenBank/DDBJ whole genome shotgun (WGS) entry which is preliminary data.</text>
</comment>
<reference evidence="3" key="1">
    <citation type="journal article" date="2019" name="Int. J. Syst. Evol. Microbiol.">
        <title>The Global Catalogue of Microorganisms (GCM) 10K type strain sequencing project: providing services to taxonomists for standard genome sequencing and annotation.</title>
        <authorList>
            <consortium name="The Broad Institute Genomics Platform"/>
            <consortium name="The Broad Institute Genome Sequencing Center for Infectious Disease"/>
            <person name="Wu L."/>
            <person name="Ma J."/>
        </authorList>
    </citation>
    <scope>NUCLEOTIDE SEQUENCE [LARGE SCALE GENOMIC DNA]</scope>
    <source>
        <strain evidence="3">CGMCC 4.7241</strain>
    </source>
</reference>
<keyword evidence="1" id="KW-0812">Transmembrane</keyword>
<feature type="transmembrane region" description="Helical" evidence="1">
    <location>
        <begin position="39"/>
        <end position="59"/>
    </location>
</feature>
<evidence type="ECO:0000256" key="1">
    <source>
        <dbReference type="SAM" id="Phobius"/>
    </source>
</evidence>
<keyword evidence="1" id="KW-1133">Transmembrane helix</keyword>
<feature type="transmembrane region" description="Helical" evidence="1">
    <location>
        <begin position="66"/>
        <end position="84"/>
    </location>
</feature>
<evidence type="ECO:0000313" key="2">
    <source>
        <dbReference type="EMBL" id="MFC3766720.1"/>
    </source>
</evidence>
<organism evidence="2 3">
    <name type="scientific">Tenggerimyces flavus</name>
    <dbReference type="NCBI Taxonomy" id="1708749"/>
    <lineage>
        <taxon>Bacteria</taxon>
        <taxon>Bacillati</taxon>
        <taxon>Actinomycetota</taxon>
        <taxon>Actinomycetes</taxon>
        <taxon>Propionibacteriales</taxon>
        <taxon>Nocardioidaceae</taxon>
        <taxon>Tenggerimyces</taxon>
    </lineage>
</organism>
<feature type="transmembrane region" description="Helical" evidence="1">
    <location>
        <begin position="12"/>
        <end position="33"/>
    </location>
</feature>